<keyword evidence="4" id="KW-0808">Transferase</keyword>
<dbReference type="InterPro" id="IPR002941">
    <property type="entry name" value="DNA_methylase_N4/N6"/>
</dbReference>
<dbReference type="InterPro" id="IPR002295">
    <property type="entry name" value="N4/N6-MTase_EcoPI_Mod-like"/>
</dbReference>
<evidence type="ECO:0000256" key="6">
    <source>
        <dbReference type="ARBA" id="ARBA00047942"/>
    </source>
</evidence>
<dbReference type="Gene3D" id="3.40.50.150">
    <property type="entry name" value="Vaccinia Virus protein VP39"/>
    <property type="match status" value="1"/>
</dbReference>
<proteinExistence type="inferred from homology"/>
<organism evidence="8 9">
    <name type="scientific">Halioxenophilus aromaticivorans</name>
    <dbReference type="NCBI Taxonomy" id="1306992"/>
    <lineage>
        <taxon>Bacteria</taxon>
        <taxon>Pseudomonadati</taxon>
        <taxon>Pseudomonadota</taxon>
        <taxon>Gammaproteobacteria</taxon>
        <taxon>Alteromonadales</taxon>
        <taxon>Alteromonadaceae</taxon>
        <taxon>Halioxenophilus</taxon>
    </lineage>
</organism>
<dbReference type="GO" id="GO:0009007">
    <property type="term" value="F:site-specific DNA-methyltransferase (adenine-specific) activity"/>
    <property type="evidence" value="ECO:0007669"/>
    <property type="project" value="UniProtKB-EC"/>
</dbReference>
<evidence type="ECO:0000259" key="7">
    <source>
        <dbReference type="Pfam" id="PF01555"/>
    </source>
</evidence>
<sequence>MSETTMTDLPETMTGETLDIAEQRRAELKQLFPGVFTETTGDNGEVVETVDFERLKAELGSFTDVYEGRRERYGMDWPGKRDCMKLIQEPTRATLKPCREESVDFDNTKNLFIEGDNLEVLKLFQKSYYGKVKMIYIDPPYNTGREFIYPDNYQESLETYLAYSGQVDDDGKKFSTNTASEGRFHTRWLNMMYPRLYLARNLLRDDGAVFVSIDDNELENLRRVLDELFGEENFIGMISRATGTRMGSGSRGIARELDYILVYSKTDAYQLSRLPMTKEEAAIYNEEDERGRYLLRSLRRTGGENRREDRPSMFFPVTAPDGTEVLPLAPEGWESRWVCGRDTYDQLLQSDDIVWKQVNKNGELKWQVYQKTYMSEEGRESSDLWAKEDGNKKATREVNALFGGTKVFDHPKPVGLMKKIIQLGTNKLDESIVLDFFAGSGSMGHAVYEKNIEDGGNRRFILVQLPEMLSEESQGKKLGYETIADISKDRLRRSAESLANGSEGQLNFGVSSQNDGAFKVCKLGPSTFQKWQTASEISKENLEQQLQLHVNNVDDLATQEEILYELLLKAGFELTVQIDELEVVGKTVFSVAEGALMICLEEELTAGFIDAVADLEPMQFICLDKGFNGNDQLKANAVQTFKSRSQNSESEFVFKVV</sequence>
<name>A0AAV3U9P2_9ALTE</name>
<dbReference type="EC" id="2.1.1.72" evidence="2"/>
<dbReference type="GO" id="GO:0003677">
    <property type="term" value="F:DNA binding"/>
    <property type="evidence" value="ECO:0007669"/>
    <property type="project" value="InterPro"/>
</dbReference>
<dbReference type="EMBL" id="BAABLX010000078">
    <property type="protein sequence ID" value="GAA4959387.1"/>
    <property type="molecule type" value="Genomic_DNA"/>
</dbReference>
<gene>
    <name evidence="8" type="ORF">GCM10025791_45460</name>
</gene>
<comment type="catalytic activity">
    <reaction evidence="6">
        <text>a 2'-deoxyadenosine in DNA + S-adenosyl-L-methionine = an N(6)-methyl-2'-deoxyadenosine in DNA + S-adenosyl-L-homocysteine + H(+)</text>
        <dbReference type="Rhea" id="RHEA:15197"/>
        <dbReference type="Rhea" id="RHEA-COMP:12418"/>
        <dbReference type="Rhea" id="RHEA-COMP:12419"/>
        <dbReference type="ChEBI" id="CHEBI:15378"/>
        <dbReference type="ChEBI" id="CHEBI:57856"/>
        <dbReference type="ChEBI" id="CHEBI:59789"/>
        <dbReference type="ChEBI" id="CHEBI:90615"/>
        <dbReference type="ChEBI" id="CHEBI:90616"/>
        <dbReference type="EC" id="2.1.1.72"/>
    </reaction>
</comment>
<dbReference type="InterPro" id="IPR029063">
    <property type="entry name" value="SAM-dependent_MTases_sf"/>
</dbReference>
<dbReference type="Proteomes" id="UP001409585">
    <property type="component" value="Unassembled WGS sequence"/>
</dbReference>
<feature type="domain" description="DNA methylase N-4/N-6" evidence="7">
    <location>
        <begin position="132"/>
        <end position="451"/>
    </location>
</feature>
<evidence type="ECO:0000313" key="9">
    <source>
        <dbReference type="Proteomes" id="UP001409585"/>
    </source>
</evidence>
<evidence type="ECO:0000256" key="2">
    <source>
        <dbReference type="ARBA" id="ARBA00011900"/>
    </source>
</evidence>
<comment type="similarity">
    <text evidence="1">Belongs to the N(4)/N(6)-methyltransferase family.</text>
</comment>
<protein>
    <recommendedName>
        <fullName evidence="2">site-specific DNA-methyltransferase (adenine-specific)</fullName>
        <ecNumber evidence="2">2.1.1.72</ecNumber>
    </recommendedName>
</protein>
<evidence type="ECO:0000256" key="1">
    <source>
        <dbReference type="ARBA" id="ARBA00006594"/>
    </source>
</evidence>
<dbReference type="PROSITE" id="PS00092">
    <property type="entry name" value="N6_MTASE"/>
    <property type="match status" value="1"/>
</dbReference>
<dbReference type="AlphaFoldDB" id="A0AAV3U9P2"/>
<dbReference type="PIRSF" id="PIRSF015855">
    <property type="entry name" value="TypeIII_Mtase_mKpnI"/>
    <property type="match status" value="1"/>
</dbReference>
<comment type="caution">
    <text evidence="8">The sequence shown here is derived from an EMBL/GenBank/DDBJ whole genome shotgun (WGS) entry which is preliminary data.</text>
</comment>
<evidence type="ECO:0000313" key="8">
    <source>
        <dbReference type="EMBL" id="GAA4959387.1"/>
    </source>
</evidence>
<keyword evidence="5" id="KW-0949">S-adenosyl-L-methionine</keyword>
<dbReference type="SUPFAM" id="SSF53335">
    <property type="entry name" value="S-adenosyl-L-methionine-dependent methyltransferases"/>
    <property type="match status" value="1"/>
</dbReference>
<dbReference type="GO" id="GO:0032259">
    <property type="term" value="P:methylation"/>
    <property type="evidence" value="ECO:0007669"/>
    <property type="project" value="UniProtKB-KW"/>
</dbReference>
<keyword evidence="9" id="KW-1185">Reference proteome</keyword>
<accession>A0AAV3U9P2</accession>
<keyword evidence="3" id="KW-0489">Methyltransferase</keyword>
<reference evidence="9" key="1">
    <citation type="journal article" date="2019" name="Int. J. Syst. Evol. Microbiol.">
        <title>The Global Catalogue of Microorganisms (GCM) 10K type strain sequencing project: providing services to taxonomists for standard genome sequencing and annotation.</title>
        <authorList>
            <consortium name="The Broad Institute Genomics Platform"/>
            <consortium name="The Broad Institute Genome Sequencing Center for Infectious Disease"/>
            <person name="Wu L."/>
            <person name="Ma J."/>
        </authorList>
    </citation>
    <scope>NUCLEOTIDE SEQUENCE [LARGE SCALE GENOMIC DNA]</scope>
    <source>
        <strain evidence="9">JCM 19134</strain>
    </source>
</reference>
<dbReference type="Pfam" id="PF01555">
    <property type="entry name" value="N6_N4_Mtase"/>
    <property type="match status" value="1"/>
</dbReference>
<dbReference type="RefSeq" id="WP_345427667.1">
    <property type="nucleotide sequence ID" value="NZ_AP031496.1"/>
</dbReference>
<evidence type="ECO:0000256" key="3">
    <source>
        <dbReference type="ARBA" id="ARBA00022603"/>
    </source>
</evidence>
<dbReference type="GO" id="GO:0008170">
    <property type="term" value="F:N-methyltransferase activity"/>
    <property type="evidence" value="ECO:0007669"/>
    <property type="project" value="InterPro"/>
</dbReference>
<dbReference type="PRINTS" id="PR00506">
    <property type="entry name" value="D21N6MTFRASE"/>
</dbReference>
<evidence type="ECO:0000256" key="5">
    <source>
        <dbReference type="ARBA" id="ARBA00022691"/>
    </source>
</evidence>
<evidence type="ECO:0000256" key="4">
    <source>
        <dbReference type="ARBA" id="ARBA00022679"/>
    </source>
</evidence>
<dbReference type="InterPro" id="IPR002052">
    <property type="entry name" value="DNA_methylase_N6_adenine_CS"/>
</dbReference>